<dbReference type="EMBL" id="JPGN01000087">
    <property type="protein sequence ID" value="KFI18123.1"/>
    <property type="molecule type" value="Genomic_DNA"/>
</dbReference>
<dbReference type="OrthoDB" id="9799722at2"/>
<evidence type="ECO:0000313" key="1">
    <source>
        <dbReference type="EMBL" id="KFI18123.1"/>
    </source>
</evidence>
<dbReference type="Proteomes" id="UP000028839">
    <property type="component" value="Unassembled WGS sequence"/>
</dbReference>
<evidence type="ECO:0008006" key="3">
    <source>
        <dbReference type="Google" id="ProtNLM"/>
    </source>
</evidence>
<proteinExistence type="predicted"/>
<organism evidence="1 2">
    <name type="scientific">Nitrosococcus oceani C-27</name>
    <dbReference type="NCBI Taxonomy" id="314279"/>
    <lineage>
        <taxon>Bacteria</taxon>
        <taxon>Pseudomonadati</taxon>
        <taxon>Pseudomonadota</taxon>
        <taxon>Gammaproteobacteria</taxon>
        <taxon>Chromatiales</taxon>
        <taxon>Chromatiaceae</taxon>
        <taxon>Nitrosococcus</taxon>
    </lineage>
</organism>
<dbReference type="AlphaFoldDB" id="A0A0E2YXD2"/>
<reference evidence="1 2" key="1">
    <citation type="submission" date="2014-07" db="EMBL/GenBank/DDBJ databases">
        <title>Comparative analysis of Nitrosococcus oceani genome inventories of strains from Pacific and Atlantic gyres.</title>
        <authorList>
            <person name="Lim C.K."/>
            <person name="Wang L."/>
            <person name="Sayavedra-Soto L.A."/>
            <person name="Klotz M.G."/>
        </authorList>
    </citation>
    <scope>NUCLEOTIDE SEQUENCE [LARGE SCALE GENOMIC DNA]</scope>
    <source>
        <strain evidence="1 2">C-27</strain>
    </source>
</reference>
<accession>A0A0E2YXD2</accession>
<dbReference type="InterPro" id="IPR019270">
    <property type="entry name" value="DUF2283"/>
</dbReference>
<dbReference type="Pfam" id="PF10049">
    <property type="entry name" value="DUF2283"/>
    <property type="match status" value="1"/>
</dbReference>
<protein>
    <recommendedName>
        <fullName evidence="3">DUF2283 domain-containing protein</fullName>
    </recommendedName>
</protein>
<name>A0A0E2YXD2_9GAMM</name>
<dbReference type="HOGENOM" id="CLU_2754345_0_0_6"/>
<sequence length="71" mass="8171">MEKDVTIWFDEEGDYLEVIFERKKGYFKETENDAIMEKVDEQGNIIGFSVLKVSALKGKQPLSVTLKRQSA</sequence>
<comment type="caution">
    <text evidence="1">The sequence shown here is derived from an EMBL/GenBank/DDBJ whole genome shotgun (WGS) entry which is preliminary data.</text>
</comment>
<gene>
    <name evidence="1" type="ORF">IB75_15615</name>
</gene>
<evidence type="ECO:0000313" key="2">
    <source>
        <dbReference type="Proteomes" id="UP000028839"/>
    </source>
</evidence>